<evidence type="ECO:0000313" key="3">
    <source>
        <dbReference type="EMBL" id="MBC5661591.1"/>
    </source>
</evidence>
<feature type="region of interest" description="Disordered" evidence="1">
    <location>
        <begin position="1"/>
        <end position="28"/>
    </location>
</feature>
<name>A0A8I0AIK1_9FIRM</name>
<gene>
    <name evidence="3" type="ORF">H8S09_01570</name>
</gene>
<reference evidence="3 4" key="1">
    <citation type="submission" date="2020-08" db="EMBL/GenBank/DDBJ databases">
        <title>Genome public.</title>
        <authorList>
            <person name="Liu C."/>
            <person name="Sun Q."/>
        </authorList>
    </citation>
    <scope>NUCLEOTIDE SEQUENCE [LARGE SCALE GENOMIC DNA]</scope>
    <source>
        <strain evidence="3 4">NSJ-10</strain>
    </source>
</reference>
<keyword evidence="2" id="KW-0472">Membrane</keyword>
<protein>
    <submittedName>
        <fullName evidence="3">Uncharacterized protein</fullName>
    </submittedName>
</protein>
<feature type="compositionally biased region" description="Polar residues" evidence="1">
    <location>
        <begin position="1"/>
        <end position="10"/>
    </location>
</feature>
<dbReference type="Proteomes" id="UP000615234">
    <property type="component" value="Unassembled WGS sequence"/>
</dbReference>
<dbReference type="AlphaFoldDB" id="A0A8I0AIK1"/>
<feature type="transmembrane region" description="Helical" evidence="2">
    <location>
        <begin position="101"/>
        <end position="123"/>
    </location>
</feature>
<keyword evidence="2" id="KW-1133">Transmembrane helix</keyword>
<organism evidence="3 4">
    <name type="scientific">Coprococcus hominis</name>
    <name type="common">ex Liu et al. 2022</name>
    <dbReference type="NCBI Taxonomy" id="2763039"/>
    <lineage>
        <taxon>Bacteria</taxon>
        <taxon>Bacillati</taxon>
        <taxon>Bacillota</taxon>
        <taxon>Clostridia</taxon>
        <taxon>Lachnospirales</taxon>
        <taxon>Lachnospiraceae</taxon>
        <taxon>Coprococcus</taxon>
    </lineage>
</organism>
<keyword evidence="4" id="KW-1185">Reference proteome</keyword>
<dbReference type="EMBL" id="JACOOX010000001">
    <property type="protein sequence ID" value="MBC5661591.1"/>
    <property type="molecule type" value="Genomic_DNA"/>
</dbReference>
<evidence type="ECO:0000256" key="2">
    <source>
        <dbReference type="SAM" id="Phobius"/>
    </source>
</evidence>
<accession>A0A8I0AIK1</accession>
<evidence type="ECO:0000313" key="4">
    <source>
        <dbReference type="Proteomes" id="UP000615234"/>
    </source>
</evidence>
<comment type="caution">
    <text evidence="3">The sequence shown here is derived from an EMBL/GenBank/DDBJ whole genome shotgun (WGS) entry which is preliminary data.</text>
</comment>
<evidence type="ECO:0000256" key="1">
    <source>
        <dbReference type="SAM" id="MobiDB-lite"/>
    </source>
</evidence>
<dbReference type="RefSeq" id="WP_117807797.1">
    <property type="nucleotide sequence ID" value="NZ_JACOOX010000001.1"/>
</dbReference>
<sequence length="767" mass="84263">MDENNMNQGFPENPDGYQAAPNNGEYANYNADPNGNAYGGYNADPNGNAYGGYNADPNMGGYADYNADAGNGGYVQPEMNAYGDQVPYQVPAPKKKKGGKIALISLIAVVLVAAIVAVVFFLVRKTPEEVIKSSIKKTITDTVDKSPVEEATGISEFSDDKMDFDVNMTVNSIYQMDGIAGSNLDLNGAFEKQSDNSYNMNLNGSLSIADQALSASVYCVDRVIYFELPELYNDVFKMDLASMMDALDTSDLDTDAQNKVKELYEKYMTPANEDLKKAISFDKVGNATVENHNGDSVSCKQYTVTLPTADVKAYVTALCNYLNAYASEFITDEQLESADITRSDLAQIFNYVPTYYGMLFSRDFVLNVYVKHNEVVKLGMDYKFTVLNAEASLAVDFMGTDSPADDIYAALSVTKDEEELASVTISDKSENGKGSYTKKLEETVVVNGETTATLTQNSSFVKSTNAFESHMTVSAAEQPVFAYDLTGSLKDINKGKSYTVAIDSLKVTNGDSTVYADLSGEIKLGDLGTEIKTPDSSKNVIDYTEMTDDYMQNNMNTDNLEKIVSAWKKALGSSADIKDDISLGDLTSSDIDLGDISDIEDDSEMVVDSADIDDQDYSGIKMSGDSYTIAIKDPSGYDRGYADDSEVDIYNDKYNVYYTLTPDCDKEKECENFEAYFDYLGEDGKVVDKKMEQVTGANGQTLDCYVINSEVYGTNIRDYYYFYPVNDKDYLVVNVNVWADGEGEEVKADITAIADELVNDQVIDIQK</sequence>
<keyword evidence="2" id="KW-0812">Transmembrane</keyword>
<proteinExistence type="predicted"/>